<evidence type="ECO:0000313" key="2">
    <source>
        <dbReference type="Proteomes" id="UP000243459"/>
    </source>
</evidence>
<gene>
    <name evidence="1" type="ORF">A4U43_C04F28810</name>
</gene>
<name>A0A5P1F4E5_ASPOF</name>
<organism evidence="1 2">
    <name type="scientific">Asparagus officinalis</name>
    <name type="common">Garden asparagus</name>
    <dbReference type="NCBI Taxonomy" id="4686"/>
    <lineage>
        <taxon>Eukaryota</taxon>
        <taxon>Viridiplantae</taxon>
        <taxon>Streptophyta</taxon>
        <taxon>Embryophyta</taxon>
        <taxon>Tracheophyta</taxon>
        <taxon>Spermatophyta</taxon>
        <taxon>Magnoliopsida</taxon>
        <taxon>Liliopsida</taxon>
        <taxon>Asparagales</taxon>
        <taxon>Asparagaceae</taxon>
        <taxon>Asparagoideae</taxon>
        <taxon>Asparagus</taxon>
    </lineage>
</organism>
<dbReference type="AlphaFoldDB" id="A0A5P1F4E5"/>
<feature type="non-terminal residue" evidence="1">
    <location>
        <position position="1"/>
    </location>
</feature>
<evidence type="ECO:0000313" key="1">
    <source>
        <dbReference type="EMBL" id="ONK73238.1"/>
    </source>
</evidence>
<sequence length="53" mass="6047">FYVSSCSFVLYNEGPPHSHSHFSSSRLRSVEVVGDTILCTFSSWKFLALIFFL</sequence>
<feature type="non-terminal residue" evidence="1">
    <location>
        <position position="53"/>
    </location>
</feature>
<dbReference type="EMBL" id="CM007384">
    <property type="protein sequence ID" value="ONK73238.1"/>
    <property type="molecule type" value="Genomic_DNA"/>
</dbReference>
<proteinExistence type="predicted"/>
<protein>
    <submittedName>
        <fullName evidence="1">Uncharacterized protein</fullName>
    </submittedName>
</protein>
<dbReference type="Proteomes" id="UP000243459">
    <property type="component" value="Chromosome 4"/>
</dbReference>
<reference evidence="2" key="1">
    <citation type="journal article" date="2017" name="Nat. Commun.">
        <title>The asparagus genome sheds light on the origin and evolution of a young Y chromosome.</title>
        <authorList>
            <person name="Harkess A."/>
            <person name="Zhou J."/>
            <person name="Xu C."/>
            <person name="Bowers J.E."/>
            <person name="Van der Hulst R."/>
            <person name="Ayyampalayam S."/>
            <person name="Mercati F."/>
            <person name="Riccardi P."/>
            <person name="McKain M.R."/>
            <person name="Kakrana A."/>
            <person name="Tang H."/>
            <person name="Ray J."/>
            <person name="Groenendijk J."/>
            <person name="Arikit S."/>
            <person name="Mathioni S.M."/>
            <person name="Nakano M."/>
            <person name="Shan H."/>
            <person name="Telgmann-Rauber A."/>
            <person name="Kanno A."/>
            <person name="Yue Z."/>
            <person name="Chen H."/>
            <person name="Li W."/>
            <person name="Chen Y."/>
            <person name="Xu X."/>
            <person name="Zhang Y."/>
            <person name="Luo S."/>
            <person name="Chen H."/>
            <person name="Gao J."/>
            <person name="Mao Z."/>
            <person name="Pires J.C."/>
            <person name="Luo M."/>
            <person name="Kudrna D."/>
            <person name="Wing R.A."/>
            <person name="Meyers B.C."/>
            <person name="Yi K."/>
            <person name="Kong H."/>
            <person name="Lavrijsen P."/>
            <person name="Sunseri F."/>
            <person name="Falavigna A."/>
            <person name="Ye Y."/>
            <person name="Leebens-Mack J.H."/>
            <person name="Chen G."/>
        </authorList>
    </citation>
    <scope>NUCLEOTIDE SEQUENCE [LARGE SCALE GENOMIC DNA]</scope>
    <source>
        <strain evidence="2">cv. DH0086</strain>
    </source>
</reference>
<keyword evidence="2" id="KW-1185">Reference proteome</keyword>
<accession>A0A5P1F4E5</accession>